<feature type="binding site" evidence="5">
    <location>
        <position position="105"/>
    </location>
    <ligand>
        <name>a divalent metal cation</name>
        <dbReference type="ChEBI" id="CHEBI:60240"/>
        <label>1</label>
    </ligand>
</feature>
<sequence>MFIDIACNITCEKMQENIEQILQDCRLNKVFPVFVGLDVSSSEKCLELARIYNTCCFLGVHPNHIQRKHKQSIEDDFTGKSEVEVLKNSIKNMDFSDARVIGIGECGLDYFRSCKSKEQLEIFAFQVGLQEEYDLPIFYHCRDAFEDFIRIAISNGKAHRGVVHSFDGTVEEARTAISYGFCIGINGCSLRTEENIEVVKDIPLTHILLETDSPYCQIRKGHASSQFATIGRSKFSMPVNIRNVAEAVACIKGISIEELERITYENTVRLFPKLKKFVDQWK</sequence>
<evidence type="ECO:0000256" key="2">
    <source>
        <dbReference type="ARBA" id="ARBA00022722"/>
    </source>
</evidence>
<dbReference type="Pfam" id="PF01026">
    <property type="entry name" value="TatD_DNase"/>
    <property type="match status" value="1"/>
</dbReference>
<name>L2GMF8_VITCO</name>
<dbReference type="PANTHER" id="PTHR10060:SF15">
    <property type="entry name" value="DEOXYRIBONUCLEASE TATDN1"/>
    <property type="match status" value="1"/>
</dbReference>
<accession>L2GMF8</accession>
<feature type="binding site" evidence="5">
    <location>
        <position position="164"/>
    </location>
    <ligand>
        <name>a divalent metal cation</name>
        <dbReference type="ChEBI" id="CHEBI:60240"/>
        <label>2</label>
    </ligand>
</feature>
<feature type="binding site" evidence="5">
    <location>
        <position position="140"/>
    </location>
    <ligand>
        <name>a divalent metal cation</name>
        <dbReference type="ChEBI" id="CHEBI:60240"/>
        <label>2</label>
    </ligand>
</feature>
<evidence type="ECO:0000256" key="4">
    <source>
        <dbReference type="ARBA" id="ARBA00022801"/>
    </source>
</evidence>
<feature type="binding site" evidence="5">
    <location>
        <position position="212"/>
    </location>
    <ligand>
        <name>a divalent metal cation</name>
        <dbReference type="ChEBI" id="CHEBI:60240"/>
        <label>1</label>
    </ligand>
</feature>
<dbReference type="VEuPathDB" id="MicrosporidiaDB:VICG_01176"/>
<evidence type="ECO:0000256" key="3">
    <source>
        <dbReference type="ARBA" id="ARBA00022723"/>
    </source>
</evidence>
<dbReference type="OrthoDB" id="6079689at2759"/>
<dbReference type="PROSITE" id="PS01091">
    <property type="entry name" value="TATD_3"/>
    <property type="match status" value="1"/>
</dbReference>
<keyword evidence="7" id="KW-1185">Reference proteome</keyword>
<dbReference type="GO" id="GO:0046872">
    <property type="term" value="F:metal ion binding"/>
    <property type="evidence" value="ECO:0007669"/>
    <property type="project" value="UniProtKB-KW"/>
</dbReference>
<gene>
    <name evidence="6" type="ORF">VICG_01176</name>
</gene>
<dbReference type="InParanoid" id="L2GMF8"/>
<dbReference type="RefSeq" id="XP_007604622.1">
    <property type="nucleotide sequence ID" value="XM_007604560.1"/>
</dbReference>
<keyword evidence="3 5" id="KW-0479">Metal-binding</keyword>
<dbReference type="GeneID" id="19881887"/>
<evidence type="ECO:0000256" key="1">
    <source>
        <dbReference type="ARBA" id="ARBA00009275"/>
    </source>
</evidence>
<keyword evidence="2" id="KW-0540">Nuclease</keyword>
<dbReference type="CDD" id="cd01310">
    <property type="entry name" value="TatD_DNAse"/>
    <property type="match status" value="1"/>
</dbReference>
<dbReference type="HOGENOM" id="CLU_031506_1_0_1"/>
<dbReference type="PANTHER" id="PTHR10060">
    <property type="entry name" value="TATD FAMILY DEOXYRIBONUCLEASE"/>
    <property type="match status" value="1"/>
</dbReference>
<proteinExistence type="inferred from homology"/>
<dbReference type="InterPro" id="IPR050891">
    <property type="entry name" value="TatD-type_Hydrolase"/>
</dbReference>
<dbReference type="OMA" id="NCEKMML"/>
<dbReference type="FunCoup" id="L2GMF8">
    <property type="interactions" value="70"/>
</dbReference>
<dbReference type="Gene3D" id="3.20.20.140">
    <property type="entry name" value="Metal-dependent hydrolases"/>
    <property type="match status" value="1"/>
</dbReference>
<dbReference type="EMBL" id="JH370138">
    <property type="protein sequence ID" value="ELA41824.1"/>
    <property type="molecule type" value="Genomic_DNA"/>
</dbReference>
<keyword evidence="4 6" id="KW-0378">Hydrolase</keyword>
<dbReference type="GO" id="GO:0005829">
    <property type="term" value="C:cytosol"/>
    <property type="evidence" value="ECO:0007669"/>
    <property type="project" value="TreeGrafter"/>
</dbReference>
<dbReference type="InterPro" id="IPR018228">
    <property type="entry name" value="DNase_TatD-rel_CS"/>
</dbReference>
<dbReference type="SUPFAM" id="SSF51556">
    <property type="entry name" value="Metallo-dependent hydrolases"/>
    <property type="match status" value="1"/>
</dbReference>
<comment type="similarity">
    <text evidence="1">Belongs to the metallo-dependent hydrolases superfamily. TatD-type hydrolase family.</text>
</comment>
<evidence type="ECO:0000313" key="6">
    <source>
        <dbReference type="EMBL" id="ELA41824.1"/>
    </source>
</evidence>
<evidence type="ECO:0000313" key="7">
    <source>
        <dbReference type="Proteomes" id="UP000011082"/>
    </source>
</evidence>
<evidence type="ECO:0000256" key="5">
    <source>
        <dbReference type="PIRSR" id="PIRSR005902-1"/>
    </source>
</evidence>
<reference evidence="7" key="1">
    <citation type="submission" date="2011-05" db="EMBL/GenBank/DDBJ databases">
        <title>The genome sequence of Vittaforma corneae strain ATCC 50505.</title>
        <authorList>
            <consortium name="The Broad Institute Genome Sequencing Platform"/>
            <person name="Cuomo C."/>
            <person name="Didier E."/>
            <person name="Bowers L."/>
            <person name="Young S.K."/>
            <person name="Zeng Q."/>
            <person name="Gargeya S."/>
            <person name="Fitzgerald M."/>
            <person name="Haas B."/>
            <person name="Abouelleil A."/>
            <person name="Alvarado L."/>
            <person name="Arachchi H.M."/>
            <person name="Berlin A."/>
            <person name="Chapman S.B."/>
            <person name="Gearin G."/>
            <person name="Goldberg J."/>
            <person name="Griggs A."/>
            <person name="Gujja S."/>
            <person name="Hansen M."/>
            <person name="Heiman D."/>
            <person name="Howarth C."/>
            <person name="Larimer J."/>
            <person name="Lui A."/>
            <person name="MacDonald P.J.P."/>
            <person name="McCowen C."/>
            <person name="Montmayeur A."/>
            <person name="Murphy C."/>
            <person name="Neiman D."/>
            <person name="Pearson M."/>
            <person name="Priest M."/>
            <person name="Roberts A."/>
            <person name="Saif S."/>
            <person name="Shea T."/>
            <person name="Sisk P."/>
            <person name="Stolte C."/>
            <person name="Sykes S."/>
            <person name="Wortman J."/>
            <person name="Nusbaum C."/>
            <person name="Birren B."/>
        </authorList>
    </citation>
    <scope>NUCLEOTIDE SEQUENCE [LARGE SCALE GENOMIC DNA]</scope>
    <source>
        <strain evidence="7">ATCC 50505</strain>
    </source>
</reference>
<organism evidence="6 7">
    <name type="scientific">Vittaforma corneae (strain ATCC 50505)</name>
    <name type="common">Microsporidian parasite</name>
    <name type="synonym">Nosema corneum</name>
    <dbReference type="NCBI Taxonomy" id="993615"/>
    <lineage>
        <taxon>Eukaryota</taxon>
        <taxon>Fungi</taxon>
        <taxon>Fungi incertae sedis</taxon>
        <taxon>Microsporidia</taxon>
        <taxon>Nosematidae</taxon>
        <taxon>Vittaforma</taxon>
    </lineage>
</organism>
<dbReference type="AlphaFoldDB" id="L2GMF8"/>
<dbReference type="InterPro" id="IPR032466">
    <property type="entry name" value="Metal_Hydrolase"/>
</dbReference>
<protein>
    <submittedName>
        <fullName evidence="6">TatD family hydrolase</fullName>
    </submittedName>
</protein>
<dbReference type="InterPro" id="IPR001130">
    <property type="entry name" value="TatD-like"/>
</dbReference>
<dbReference type="Proteomes" id="UP000011082">
    <property type="component" value="Unassembled WGS sequence"/>
</dbReference>
<dbReference type="PIRSF" id="PIRSF005902">
    <property type="entry name" value="DNase_TatD"/>
    <property type="match status" value="1"/>
</dbReference>
<dbReference type="STRING" id="993615.L2GMF8"/>
<dbReference type="GO" id="GO:0008296">
    <property type="term" value="F:3'-5'-DNA exonuclease activity"/>
    <property type="evidence" value="ECO:0007669"/>
    <property type="project" value="TreeGrafter"/>
</dbReference>